<feature type="region of interest" description="Disordered" evidence="1">
    <location>
        <begin position="113"/>
        <end position="136"/>
    </location>
</feature>
<dbReference type="Pfam" id="PF23159">
    <property type="entry name" value="WHD_Rok"/>
    <property type="match status" value="1"/>
</dbReference>
<evidence type="ECO:0000259" key="2">
    <source>
        <dbReference type="Pfam" id="PF23159"/>
    </source>
</evidence>
<dbReference type="Proteomes" id="UP000617979">
    <property type="component" value="Unassembled WGS sequence"/>
</dbReference>
<proteinExistence type="predicted"/>
<dbReference type="RefSeq" id="WP_139293697.1">
    <property type="nucleotide sequence ID" value="NZ_BMEX01000036.1"/>
</dbReference>
<dbReference type="InterPro" id="IPR056984">
    <property type="entry name" value="WH_Rok"/>
</dbReference>
<evidence type="ECO:0000256" key="1">
    <source>
        <dbReference type="SAM" id="MobiDB-lite"/>
    </source>
</evidence>
<evidence type="ECO:0000313" key="3">
    <source>
        <dbReference type="EMBL" id="GGA58855.1"/>
    </source>
</evidence>
<gene>
    <name evidence="3" type="ORF">GCM10007416_35010</name>
</gene>
<accession>A0ABQ1H6A9</accession>
<evidence type="ECO:0000313" key="4">
    <source>
        <dbReference type="Proteomes" id="UP000617979"/>
    </source>
</evidence>
<reference evidence="4" key="1">
    <citation type="journal article" date="2019" name="Int. J. Syst. Evol. Microbiol.">
        <title>The Global Catalogue of Microorganisms (GCM) 10K type strain sequencing project: providing services to taxonomists for standard genome sequencing and annotation.</title>
        <authorList>
            <consortium name="The Broad Institute Genomics Platform"/>
            <consortium name="The Broad Institute Genome Sequencing Center for Infectious Disease"/>
            <person name="Wu L."/>
            <person name="Ma J."/>
        </authorList>
    </citation>
    <scope>NUCLEOTIDE SEQUENCE [LARGE SCALE GENOMIC DNA]</scope>
    <source>
        <strain evidence="4">CGMCC 1.12404</strain>
    </source>
</reference>
<name>A0ABQ1H6A9_9BACL</name>
<dbReference type="EMBL" id="BMEX01000036">
    <property type="protein sequence ID" value="GGA58855.1"/>
    <property type="molecule type" value="Genomic_DNA"/>
</dbReference>
<comment type="caution">
    <text evidence="3">The sequence shown here is derived from an EMBL/GenBank/DDBJ whole genome shotgun (WGS) entry which is preliminary data.</text>
</comment>
<protein>
    <recommendedName>
        <fullName evidence="2">Repressor Rok winged helix domain-containing protein</fullName>
    </recommendedName>
</protein>
<organism evidence="3 4">
    <name type="scientific">Kroppenstedtia guangzhouensis</name>
    <dbReference type="NCBI Taxonomy" id="1274356"/>
    <lineage>
        <taxon>Bacteria</taxon>
        <taxon>Bacillati</taxon>
        <taxon>Bacillota</taxon>
        <taxon>Bacilli</taxon>
        <taxon>Bacillales</taxon>
        <taxon>Thermoactinomycetaceae</taxon>
        <taxon>Kroppenstedtia</taxon>
    </lineage>
</organism>
<sequence>MRKLTKAEKVWSIHKQDEQAAFEHRRKKSKEESYAVDLEKEGAMEEETAAVFSQKGMDLLFSVVRDIIREEIHEFYGHMVQGMEEGYKRYRQGRYVQGPELESLIRAAIREELKSQTSSTPETPPAQPPKVEPKTDSHIFSEELSNEELERKPKHIQPKSFWEAIVIERLLRQRGALKLTEIQREVEPYLDMGKNYTSKMNRMMKINPRIQRVGRGLYGITK</sequence>
<feature type="domain" description="Repressor Rok winged helix" evidence="2">
    <location>
        <begin position="166"/>
        <end position="218"/>
    </location>
</feature>
<keyword evidence="4" id="KW-1185">Reference proteome</keyword>